<dbReference type="Proteomes" id="UP000544872">
    <property type="component" value="Unassembled WGS sequence"/>
</dbReference>
<comment type="similarity">
    <text evidence="1">Belongs to the NAD(P)H dehydrogenase (quinone) family.</text>
</comment>
<dbReference type="GO" id="GO:0005829">
    <property type="term" value="C:cytosol"/>
    <property type="evidence" value="ECO:0007669"/>
    <property type="project" value="TreeGrafter"/>
</dbReference>
<organism evidence="4 5">
    <name type="scientific">Novispirillum itersonii</name>
    <name type="common">Aquaspirillum itersonii</name>
    <dbReference type="NCBI Taxonomy" id="189"/>
    <lineage>
        <taxon>Bacteria</taxon>
        <taxon>Pseudomonadati</taxon>
        <taxon>Pseudomonadota</taxon>
        <taxon>Alphaproteobacteria</taxon>
        <taxon>Rhodospirillales</taxon>
        <taxon>Novispirillaceae</taxon>
        <taxon>Novispirillum</taxon>
    </lineage>
</organism>
<dbReference type="EC" id="1.6.5.2" evidence="4"/>
<protein>
    <submittedName>
        <fullName evidence="4">NAD(P)H dehydrogenase (Quinone)</fullName>
        <ecNumber evidence="4">1.6.5.2</ecNumber>
    </submittedName>
</protein>
<gene>
    <name evidence="4" type="ORF">FHS48_003145</name>
</gene>
<evidence type="ECO:0000256" key="1">
    <source>
        <dbReference type="ARBA" id="ARBA00006252"/>
    </source>
</evidence>
<evidence type="ECO:0000313" key="5">
    <source>
        <dbReference type="Proteomes" id="UP000544872"/>
    </source>
</evidence>
<reference evidence="4 5" key="1">
    <citation type="submission" date="2020-08" db="EMBL/GenBank/DDBJ databases">
        <title>Genomic Encyclopedia of Type Strains, Phase IV (KMG-IV): sequencing the most valuable type-strain genomes for metagenomic binning, comparative biology and taxonomic classification.</title>
        <authorList>
            <person name="Goeker M."/>
        </authorList>
    </citation>
    <scope>NUCLEOTIDE SEQUENCE [LARGE SCALE GENOMIC DNA]</scope>
    <source>
        <strain evidence="4 5">DSM 11590</strain>
    </source>
</reference>
<sequence>MHSTIIVAHPEREALTQKIARTIAAGITAGSPGASVELVDLAAGGFDPRYTAADNAVHLHQAPVPADVAAEQARLQRSDALVLVYPVYWWSMPALLKGWIDRVFTSGWAYDDRAEAVIRKKLGWLSVHLVAIGGADQGTYARHGYESAMKTQIDHGIFGYCGAPVVTSRLLLLSDPGAPEALLERARQIGRAVFPSSTPEEGRA</sequence>
<accession>A0A7W9ZHR0</accession>
<feature type="domain" description="Flavodoxin-like fold" evidence="3">
    <location>
        <begin position="1"/>
        <end position="178"/>
    </location>
</feature>
<dbReference type="PANTHER" id="PTHR10204">
    <property type="entry name" value="NAD P H OXIDOREDUCTASE-RELATED"/>
    <property type="match status" value="1"/>
</dbReference>
<dbReference type="PANTHER" id="PTHR10204:SF34">
    <property type="entry name" value="NAD(P)H DEHYDROGENASE [QUINONE] 1 ISOFORM 1"/>
    <property type="match status" value="1"/>
</dbReference>
<comment type="caution">
    <text evidence="4">The sequence shown here is derived from an EMBL/GenBank/DDBJ whole genome shotgun (WGS) entry which is preliminary data.</text>
</comment>
<dbReference type="AlphaFoldDB" id="A0A7W9ZHR0"/>
<dbReference type="EMBL" id="JACIIX010000013">
    <property type="protein sequence ID" value="MBB6211702.1"/>
    <property type="molecule type" value="Genomic_DNA"/>
</dbReference>
<evidence type="ECO:0000256" key="2">
    <source>
        <dbReference type="ARBA" id="ARBA00023002"/>
    </source>
</evidence>
<dbReference type="GO" id="GO:0003955">
    <property type="term" value="F:NAD(P)H dehydrogenase (quinone) activity"/>
    <property type="evidence" value="ECO:0007669"/>
    <property type="project" value="UniProtKB-EC"/>
</dbReference>
<evidence type="ECO:0000313" key="4">
    <source>
        <dbReference type="EMBL" id="MBB6211702.1"/>
    </source>
</evidence>
<dbReference type="InterPro" id="IPR003680">
    <property type="entry name" value="Flavodoxin_fold"/>
</dbReference>
<dbReference type="InterPro" id="IPR051545">
    <property type="entry name" value="NAD(P)H_dehydrogenase_qn"/>
</dbReference>
<evidence type="ECO:0000259" key="3">
    <source>
        <dbReference type="Pfam" id="PF02525"/>
    </source>
</evidence>
<dbReference type="InterPro" id="IPR029039">
    <property type="entry name" value="Flavoprotein-like_sf"/>
</dbReference>
<keyword evidence="2 4" id="KW-0560">Oxidoreductase</keyword>
<dbReference type="Gene3D" id="3.40.50.360">
    <property type="match status" value="1"/>
</dbReference>
<dbReference type="SUPFAM" id="SSF52218">
    <property type="entry name" value="Flavoproteins"/>
    <property type="match status" value="1"/>
</dbReference>
<proteinExistence type="inferred from homology"/>
<keyword evidence="5" id="KW-1185">Reference proteome</keyword>
<dbReference type="RefSeq" id="WP_184264714.1">
    <property type="nucleotide sequence ID" value="NZ_JACIIX010000013.1"/>
</dbReference>
<name>A0A7W9ZHR0_NOVIT</name>
<dbReference type="Pfam" id="PF02525">
    <property type="entry name" value="Flavodoxin_2"/>
    <property type="match status" value="1"/>
</dbReference>